<dbReference type="AlphaFoldDB" id="Q5Z3T2"/>
<gene>
    <name evidence="1" type="ordered locus">NFA_670</name>
</gene>
<reference evidence="1 2" key="1">
    <citation type="journal article" date="2004" name="Proc. Natl. Acad. Sci. U.S.A.">
        <title>The complete genomic sequence of Nocardia farcinica IFM 10152.</title>
        <authorList>
            <person name="Ishikawa J."/>
            <person name="Yamashita A."/>
            <person name="Mikami Y."/>
            <person name="Hoshino Y."/>
            <person name="Kurita H."/>
            <person name="Hotta K."/>
            <person name="Shiba T."/>
            <person name="Hattori M."/>
        </authorList>
    </citation>
    <scope>NUCLEOTIDE SEQUENCE [LARGE SCALE GENOMIC DNA]</scope>
    <source>
        <strain evidence="1 2">IFM 10152</strain>
    </source>
</reference>
<name>Q5Z3T2_NOCFA</name>
<dbReference type="EMBL" id="AP006618">
    <property type="protein sequence ID" value="BAD54909.1"/>
    <property type="molecule type" value="Genomic_DNA"/>
</dbReference>
<dbReference type="HOGENOM" id="CLU_2618465_0_0_11"/>
<organism evidence="1 2">
    <name type="scientific">Nocardia farcinica (strain IFM 10152)</name>
    <dbReference type="NCBI Taxonomy" id="247156"/>
    <lineage>
        <taxon>Bacteria</taxon>
        <taxon>Bacillati</taxon>
        <taxon>Actinomycetota</taxon>
        <taxon>Actinomycetes</taxon>
        <taxon>Mycobacteriales</taxon>
        <taxon>Nocardiaceae</taxon>
        <taxon>Nocardia</taxon>
    </lineage>
</organism>
<evidence type="ECO:0008006" key="3">
    <source>
        <dbReference type="Google" id="ProtNLM"/>
    </source>
</evidence>
<keyword evidence="2" id="KW-1185">Reference proteome</keyword>
<evidence type="ECO:0000313" key="1">
    <source>
        <dbReference type="EMBL" id="BAD54909.1"/>
    </source>
</evidence>
<evidence type="ECO:0000313" key="2">
    <source>
        <dbReference type="Proteomes" id="UP000006820"/>
    </source>
</evidence>
<dbReference type="Proteomes" id="UP000006820">
    <property type="component" value="Chromosome"/>
</dbReference>
<dbReference type="STRING" id="247156.NFA_670"/>
<dbReference type="KEGG" id="nfa:NFA_670"/>
<dbReference type="Gene3D" id="1.10.10.10">
    <property type="entry name" value="Winged helix-like DNA-binding domain superfamily/Winged helix DNA-binding domain"/>
    <property type="match status" value="1"/>
</dbReference>
<accession>Q5Z3T2</accession>
<proteinExistence type="predicted"/>
<dbReference type="InterPro" id="IPR036388">
    <property type="entry name" value="WH-like_DNA-bd_sf"/>
</dbReference>
<dbReference type="SUPFAM" id="SSF46785">
    <property type="entry name" value="Winged helix' DNA-binding domain"/>
    <property type="match status" value="1"/>
</dbReference>
<dbReference type="InterPro" id="IPR036390">
    <property type="entry name" value="WH_DNA-bd_sf"/>
</dbReference>
<protein>
    <recommendedName>
        <fullName evidence="3">HTH marR-type domain-containing protein</fullName>
    </recommendedName>
</protein>
<sequence>MRGTSLTEAQRRVLAVLSHGGLLSIDQISRDAELTRLRARTIVSALRGRGLVAPGVGIGSGRYRITSSGLARARVRAA</sequence>